<evidence type="ECO:0000313" key="4">
    <source>
        <dbReference type="Proteomes" id="UP000323886"/>
    </source>
</evidence>
<protein>
    <recommendedName>
        <fullName evidence="2">Antitoxin</fullName>
    </recommendedName>
</protein>
<comment type="caution">
    <text evidence="3">The sequence shown here is derived from an EMBL/GenBank/DDBJ whole genome shotgun (WGS) entry which is preliminary data.</text>
</comment>
<dbReference type="Proteomes" id="UP000323886">
    <property type="component" value="Unassembled WGS sequence"/>
</dbReference>
<dbReference type="NCBIfam" id="TIGR01552">
    <property type="entry name" value="phd_fam"/>
    <property type="match status" value="1"/>
</dbReference>
<sequence length="85" mass="9469">MRSWPVQDAKARFSELLETCLTEGPQLVTRRGADTAVLVPIGQWQRLQHAARPSLKDLLLADTARGDLLLPARGDRQRRGPAELL</sequence>
<dbReference type="AlphaFoldDB" id="A0A5M6HYW4"/>
<evidence type="ECO:0000256" key="1">
    <source>
        <dbReference type="ARBA" id="ARBA00009981"/>
    </source>
</evidence>
<comment type="similarity">
    <text evidence="1 2">Belongs to the phD/YefM antitoxin family.</text>
</comment>
<dbReference type="OrthoDB" id="517402at2"/>
<comment type="function">
    <text evidence="2">Antitoxin component of a type II toxin-antitoxin (TA) system.</text>
</comment>
<dbReference type="InterPro" id="IPR036165">
    <property type="entry name" value="YefM-like_sf"/>
</dbReference>
<name>A0A5M6HYW4_9HYPH</name>
<proteinExistence type="inferred from homology"/>
<dbReference type="Pfam" id="PF02604">
    <property type="entry name" value="PhdYeFM_antitox"/>
    <property type="match status" value="1"/>
</dbReference>
<organism evidence="3 4">
    <name type="scientific">Blastochloris sulfoviridis</name>
    <dbReference type="NCBI Taxonomy" id="50712"/>
    <lineage>
        <taxon>Bacteria</taxon>
        <taxon>Pseudomonadati</taxon>
        <taxon>Pseudomonadota</taxon>
        <taxon>Alphaproteobacteria</taxon>
        <taxon>Hyphomicrobiales</taxon>
        <taxon>Blastochloridaceae</taxon>
        <taxon>Blastochloris</taxon>
    </lineage>
</organism>
<keyword evidence="4" id="KW-1185">Reference proteome</keyword>
<dbReference type="SUPFAM" id="SSF143120">
    <property type="entry name" value="YefM-like"/>
    <property type="match status" value="1"/>
</dbReference>
<accession>A0A5M6HYW4</accession>
<dbReference type="Gene3D" id="3.40.1620.10">
    <property type="entry name" value="YefM-like domain"/>
    <property type="match status" value="1"/>
</dbReference>
<dbReference type="InterPro" id="IPR006442">
    <property type="entry name" value="Antitoxin_Phd/YefM"/>
</dbReference>
<reference evidence="3 4" key="1">
    <citation type="submission" date="2019-09" db="EMBL/GenBank/DDBJ databases">
        <title>Draft Whole-Genome sequence of Blastochloris sulfoviridis DSM 729.</title>
        <authorList>
            <person name="Meyer T.E."/>
            <person name="Kyndt J.A."/>
        </authorList>
    </citation>
    <scope>NUCLEOTIDE SEQUENCE [LARGE SCALE GENOMIC DNA]</scope>
    <source>
        <strain evidence="3 4">DSM 729</strain>
    </source>
</reference>
<evidence type="ECO:0000256" key="2">
    <source>
        <dbReference type="RuleBase" id="RU362080"/>
    </source>
</evidence>
<dbReference type="RefSeq" id="WP_150097529.1">
    <property type="nucleotide sequence ID" value="NZ_VWPL01000015.1"/>
</dbReference>
<gene>
    <name evidence="3" type="ORF">F1193_09920</name>
</gene>
<evidence type="ECO:0000313" key="3">
    <source>
        <dbReference type="EMBL" id="KAA5601116.1"/>
    </source>
</evidence>
<dbReference type="EMBL" id="VWPL01000015">
    <property type="protein sequence ID" value="KAA5601116.1"/>
    <property type="molecule type" value="Genomic_DNA"/>
</dbReference>